<evidence type="ECO:0000313" key="2">
    <source>
        <dbReference type="Proteomes" id="UP000811609"/>
    </source>
</evidence>
<gene>
    <name evidence="1" type="ORF">CIPAW_11G015900</name>
</gene>
<organism evidence="1 2">
    <name type="scientific">Carya illinoinensis</name>
    <name type="common">Pecan</name>
    <dbReference type="NCBI Taxonomy" id="32201"/>
    <lineage>
        <taxon>Eukaryota</taxon>
        <taxon>Viridiplantae</taxon>
        <taxon>Streptophyta</taxon>
        <taxon>Embryophyta</taxon>
        <taxon>Tracheophyta</taxon>
        <taxon>Spermatophyta</taxon>
        <taxon>Magnoliopsida</taxon>
        <taxon>eudicotyledons</taxon>
        <taxon>Gunneridae</taxon>
        <taxon>Pentapetalae</taxon>
        <taxon>rosids</taxon>
        <taxon>fabids</taxon>
        <taxon>Fagales</taxon>
        <taxon>Juglandaceae</taxon>
        <taxon>Carya</taxon>
    </lineage>
</organism>
<accession>A0A8T1NZJ0</accession>
<name>A0A8T1NZJ0_CARIL</name>
<protein>
    <submittedName>
        <fullName evidence="1">Uncharacterized protein</fullName>
    </submittedName>
</protein>
<keyword evidence="2" id="KW-1185">Reference proteome</keyword>
<dbReference type="Proteomes" id="UP000811609">
    <property type="component" value="Chromosome 11"/>
</dbReference>
<dbReference type="EMBL" id="CM031819">
    <property type="protein sequence ID" value="KAG6635051.1"/>
    <property type="molecule type" value="Genomic_DNA"/>
</dbReference>
<comment type="caution">
    <text evidence="1">The sequence shown here is derived from an EMBL/GenBank/DDBJ whole genome shotgun (WGS) entry which is preliminary data.</text>
</comment>
<dbReference type="AlphaFoldDB" id="A0A8T1NZJ0"/>
<reference evidence="1" key="1">
    <citation type="submission" date="2020-12" db="EMBL/GenBank/DDBJ databases">
        <title>WGS assembly of Carya illinoinensis cv. Pawnee.</title>
        <authorList>
            <person name="Platts A."/>
            <person name="Shu S."/>
            <person name="Wright S."/>
            <person name="Barry K."/>
            <person name="Edger P."/>
            <person name="Pires J.C."/>
            <person name="Schmutz J."/>
        </authorList>
    </citation>
    <scope>NUCLEOTIDE SEQUENCE</scope>
    <source>
        <tissue evidence="1">Leaf</tissue>
    </source>
</reference>
<proteinExistence type="predicted"/>
<sequence length="38" mass="4333">MPEGVEVRRILKSSYHCLYQLEGITTLMGSIPFFCLSL</sequence>
<evidence type="ECO:0000313" key="1">
    <source>
        <dbReference type="EMBL" id="KAG6635051.1"/>
    </source>
</evidence>